<evidence type="ECO:0000313" key="2">
    <source>
        <dbReference type="Proteomes" id="UP001596317"/>
    </source>
</evidence>
<keyword evidence="2" id="KW-1185">Reference proteome</keyword>
<name>A0ABW1ZQW9_9DEIO</name>
<proteinExistence type="predicted"/>
<dbReference type="EMBL" id="JBHSWB010000002">
    <property type="protein sequence ID" value="MFC6662983.1"/>
    <property type="molecule type" value="Genomic_DNA"/>
</dbReference>
<sequence length="675" mass="73564">MFNVLTRRTRPRVTLIHEATATSLQEVQFVHLARGGWLGDEEFTHFAATQPWVEVELVHHTLAFVTHRSQPGQPAPVPKPPVDVIQGVRPLVVTAESPLGPLISADYSDDGSGPTATLVLPGEVIPAAGAPVRVTLTSQGHSGKAGAISGPPGAPKPRARQNYEFVTARTEIQLALDDQYEVSDARGAVQTTLRAYTPAATSLGTVRLPELVPFMLTPTPRPTRDTPCAARLQLQTAPVGSIVRQAVAAAGLSLTVVGGDPLAGEHWTEFEMPYSTKGKSPQQVLDDTYLAVGYRPVIRREGSVTRLLLLPPGITEGDVQVSGDQVISGGTRRRESGHFPASVTVTGADLLVPLPELATLIELAPDPEAFEQAIQPNKAWSKIDPIPDGKGEVITGYHRVNGQLVGVYRATVQSFSVQEQVDGKTVDVDFSNVLTSLEETETTYHPTCTDMLLRQFTRKRSWSYTVATRTRTEIIGRYGYLGAAAVGDLLGDEIEVLEQHWSPEGWLRAKLQRSTKLTSVKQSEPEGELKDRGPVKPHEYLERVRIENYLPDGLSWVMLWQETGNIPVVLYDEDSLEPVRVTLRGGTITSGMEKMDAAPPSVRCPDPCAVRKRALPNSVRVTSPQGKQGTEVTRTVSWTRDRAKLEEYARMVMQSLAPAWRSAGARCRPCPSVPV</sequence>
<gene>
    <name evidence="1" type="ORF">ACFP90_23345</name>
</gene>
<reference evidence="2" key="1">
    <citation type="journal article" date="2019" name="Int. J. Syst. Evol. Microbiol.">
        <title>The Global Catalogue of Microorganisms (GCM) 10K type strain sequencing project: providing services to taxonomists for standard genome sequencing and annotation.</title>
        <authorList>
            <consortium name="The Broad Institute Genomics Platform"/>
            <consortium name="The Broad Institute Genome Sequencing Center for Infectious Disease"/>
            <person name="Wu L."/>
            <person name="Ma J."/>
        </authorList>
    </citation>
    <scope>NUCLEOTIDE SEQUENCE [LARGE SCALE GENOMIC DNA]</scope>
    <source>
        <strain evidence="2">CCUG 63830</strain>
    </source>
</reference>
<comment type="caution">
    <text evidence="1">The sequence shown here is derived from an EMBL/GenBank/DDBJ whole genome shotgun (WGS) entry which is preliminary data.</text>
</comment>
<organism evidence="1 2">
    <name type="scientific">Deinococcus multiflagellatus</name>
    <dbReference type="NCBI Taxonomy" id="1656887"/>
    <lineage>
        <taxon>Bacteria</taxon>
        <taxon>Thermotogati</taxon>
        <taxon>Deinococcota</taxon>
        <taxon>Deinococci</taxon>
        <taxon>Deinococcales</taxon>
        <taxon>Deinococcaceae</taxon>
        <taxon>Deinococcus</taxon>
    </lineage>
</organism>
<dbReference type="Proteomes" id="UP001596317">
    <property type="component" value="Unassembled WGS sequence"/>
</dbReference>
<dbReference type="RefSeq" id="WP_380058898.1">
    <property type="nucleotide sequence ID" value="NZ_JBHSWB010000002.1"/>
</dbReference>
<accession>A0ABW1ZQW9</accession>
<evidence type="ECO:0000313" key="1">
    <source>
        <dbReference type="EMBL" id="MFC6662983.1"/>
    </source>
</evidence>
<protein>
    <submittedName>
        <fullName evidence="1">Uncharacterized protein</fullName>
    </submittedName>
</protein>